<protein>
    <submittedName>
        <fullName evidence="3">Uncharacterized protein</fullName>
    </submittedName>
</protein>
<dbReference type="AlphaFoldDB" id="A0A3N6N0D9"/>
<feature type="transmembrane region" description="Helical" evidence="2">
    <location>
        <begin position="348"/>
        <end position="365"/>
    </location>
</feature>
<reference evidence="3 4" key="1">
    <citation type="submission" date="2018-10" db="EMBL/GenBank/DDBJ databases">
        <title>Natrarchaeobius chitinivorans gen. nov., sp. nov., and Natrarchaeobius haloalkaliphilus sp. nov., alkaliphilic, chitin-utilizing haloarchaea from hypersaline alkaline lakes.</title>
        <authorList>
            <person name="Sorokin D.Y."/>
            <person name="Elcheninov A.G."/>
            <person name="Kostrikina N.A."/>
            <person name="Bale N.J."/>
            <person name="Sinninghe Damste J.S."/>
            <person name="Khijniak T.V."/>
            <person name="Kublanov I.V."/>
            <person name="Toshchakov S.V."/>
        </authorList>
    </citation>
    <scope>NUCLEOTIDE SEQUENCE [LARGE SCALE GENOMIC DNA]</scope>
    <source>
        <strain evidence="3 4">AArcht7</strain>
    </source>
</reference>
<feature type="compositionally biased region" description="Acidic residues" evidence="1">
    <location>
        <begin position="232"/>
        <end position="241"/>
    </location>
</feature>
<keyword evidence="2" id="KW-1133">Transmembrane helix</keyword>
<dbReference type="Proteomes" id="UP000281431">
    <property type="component" value="Unassembled WGS sequence"/>
</dbReference>
<comment type="caution">
    <text evidence="3">The sequence shown here is derived from an EMBL/GenBank/DDBJ whole genome shotgun (WGS) entry which is preliminary data.</text>
</comment>
<gene>
    <name evidence="3" type="ORF">EA472_02930</name>
</gene>
<feature type="compositionally biased region" description="Acidic residues" evidence="1">
    <location>
        <begin position="253"/>
        <end position="321"/>
    </location>
</feature>
<name>A0A3N6N0D9_NATCH</name>
<keyword evidence="2" id="KW-0472">Membrane</keyword>
<dbReference type="OrthoDB" id="206466at2157"/>
<evidence type="ECO:0000313" key="4">
    <source>
        <dbReference type="Proteomes" id="UP000281431"/>
    </source>
</evidence>
<feature type="region of interest" description="Disordered" evidence="1">
    <location>
        <begin position="219"/>
        <end position="346"/>
    </location>
</feature>
<sequence length="371" mass="38095">MVLVAALTAGLAVGTAVVVADDYSISVDGAIDTPTETVTYDGTQYEISALGTVEHGEPVAASVSIPADTNYDVNLLDSEGGVEAFASGTGSEAVTFETDDVDPGSYALVLYVDGANPVDVHPVVVDGYDVSLEHSTAVSQGDEIEIGVTVAEGELTHDPDDVEVAVWDDDTVVRENAAHDSGDAYAASVSTSELEVGSTYAVYAVAQGEDDLEMANEPEILAVSDESTVEITDADDGDDSTNGDGPGGGQEPGGDEPVDDEKGADDDLEDSDDDGQDDEPTDDESDDKTESDADDDPQSESDDSSDDGIADDDGSDGDETADNVVQPNEDDSSDTGAGDGTAGDADTVPMTAALILAVAVLLFGLERRVFR</sequence>
<dbReference type="EMBL" id="REFZ01000002">
    <property type="protein sequence ID" value="RQH02272.1"/>
    <property type="molecule type" value="Genomic_DNA"/>
</dbReference>
<evidence type="ECO:0000256" key="2">
    <source>
        <dbReference type="SAM" id="Phobius"/>
    </source>
</evidence>
<proteinExistence type="predicted"/>
<evidence type="ECO:0000256" key="1">
    <source>
        <dbReference type="SAM" id="MobiDB-lite"/>
    </source>
</evidence>
<accession>A0A3N6N0D9</accession>
<keyword evidence="2" id="KW-0812">Transmembrane</keyword>
<keyword evidence="4" id="KW-1185">Reference proteome</keyword>
<evidence type="ECO:0000313" key="3">
    <source>
        <dbReference type="EMBL" id="RQH02272.1"/>
    </source>
</evidence>
<organism evidence="3 4">
    <name type="scientific">Natrarchaeobius chitinivorans</name>
    <dbReference type="NCBI Taxonomy" id="1679083"/>
    <lineage>
        <taxon>Archaea</taxon>
        <taxon>Methanobacteriati</taxon>
        <taxon>Methanobacteriota</taxon>
        <taxon>Stenosarchaea group</taxon>
        <taxon>Halobacteria</taxon>
        <taxon>Halobacteriales</taxon>
        <taxon>Natrialbaceae</taxon>
        <taxon>Natrarchaeobius</taxon>
    </lineage>
</organism>